<dbReference type="SUPFAM" id="SSF101478">
    <property type="entry name" value="ADP-ribosylglycohydrolase"/>
    <property type="match status" value="1"/>
</dbReference>
<dbReference type="Gene3D" id="1.10.4080.10">
    <property type="entry name" value="ADP-ribosylation/Crystallin J1"/>
    <property type="match status" value="1"/>
</dbReference>
<evidence type="ECO:0000256" key="1">
    <source>
        <dbReference type="PIRSR" id="PIRSR605502-1"/>
    </source>
</evidence>
<dbReference type="AlphaFoldDB" id="A0A6S7CNF1"/>
<name>A0A6S7CNF1_9BURK</name>
<feature type="region of interest" description="Disordered" evidence="2">
    <location>
        <begin position="1"/>
        <end position="22"/>
    </location>
</feature>
<keyword evidence="1" id="KW-0460">Magnesium</keyword>
<dbReference type="InterPro" id="IPR036705">
    <property type="entry name" value="Ribosyl_crysJ1_sf"/>
</dbReference>
<evidence type="ECO:0008006" key="5">
    <source>
        <dbReference type="Google" id="ProtNLM"/>
    </source>
</evidence>
<evidence type="ECO:0000313" key="3">
    <source>
        <dbReference type="EMBL" id="CAB3794012.1"/>
    </source>
</evidence>
<dbReference type="RefSeq" id="WP_175106142.1">
    <property type="nucleotide sequence ID" value="NZ_CADIKM010000018.1"/>
</dbReference>
<dbReference type="EMBL" id="CADIKM010000018">
    <property type="protein sequence ID" value="CAB3794012.1"/>
    <property type="molecule type" value="Genomic_DNA"/>
</dbReference>
<dbReference type="InterPro" id="IPR005502">
    <property type="entry name" value="Ribosyl_crysJ1"/>
</dbReference>
<keyword evidence="4" id="KW-1185">Reference proteome</keyword>
<proteinExistence type="predicted"/>
<dbReference type="Proteomes" id="UP000494115">
    <property type="component" value="Unassembled WGS sequence"/>
</dbReference>
<dbReference type="Pfam" id="PF03747">
    <property type="entry name" value="ADP_ribosyl_GH"/>
    <property type="match status" value="1"/>
</dbReference>
<gene>
    <name evidence="3" type="ORF">LMG28138_03632</name>
</gene>
<dbReference type="GO" id="GO:0046872">
    <property type="term" value="F:metal ion binding"/>
    <property type="evidence" value="ECO:0007669"/>
    <property type="project" value="UniProtKB-KW"/>
</dbReference>
<feature type="binding site" evidence="1">
    <location>
        <position position="85"/>
    </location>
    <ligand>
        <name>Mg(2+)</name>
        <dbReference type="ChEBI" id="CHEBI:18420"/>
        <label>1</label>
    </ligand>
</feature>
<sequence length="724" mass="78616">MSSPAASISNHASTHAARADAQQTRTVPNDYLERVYAGVLGKLIGVFLGRPFENWTHQRIMAELGTIDYYVHDRLGVPLVVTDDDVAGTFTFLRAFEEHGVKPDLSAEEIGKTWLNNIVENRAILWWGGSGNSSEHTAWLNLKRGIPAPESGSIETNGQTVAEQIGAQIFIDGWAMVSPGQPQLAARLATQAARVSHDGEAVLAAKLLAAMEAEAFVSNDVEHLLDVGLSVIPADSLIARLIGDVRRWHAELPDWRDCRQRIQDHYGYDKFPGNCHVVPNHALIIMSVLYAPDDLQKALMIVNTSGWDTDCNSGNVGCLLGIKLGLAGVNSGPDWRGPIADKMLISSADGGNAITDAVRIAYQIAGFGYRLAGMPSPDAPKHGAIFHFSLPGSVQGFEADSRKGTPSALKVENHNGRLALRFKWLAPGQTLSAMTPTFSPSNAPQMPVYELMATPLVYSGQWVETSISAAPGNSAPVSVGLRLKVYGKGDSLNVVDGERQTLSAGQSAMLRWKLPDTGGQPIQQIGFNLSTEALQADGAIEVDYLRWDGAPELCLRRPDEPGDFWRQAWINSVSIFSKNFRTAFRISQSVGEGMIIHGTRQWTDYTVSSNVNIHLGHEGGLAVRVQGLRRYYAMLLSRDGHVRLVKARDGKRVMLAEKPFAWTLEQPHLMTITVRGTTIECSLDSVPVFSVSDVREGYENGGIGLVINEGALSTAEIRVSGVQS</sequence>
<evidence type="ECO:0000313" key="4">
    <source>
        <dbReference type="Proteomes" id="UP000494115"/>
    </source>
</evidence>
<feature type="binding site" evidence="1">
    <location>
        <position position="310"/>
    </location>
    <ligand>
        <name>Mg(2+)</name>
        <dbReference type="ChEBI" id="CHEBI:18420"/>
        <label>1</label>
    </ligand>
</feature>
<protein>
    <recommendedName>
        <fullName evidence="5">ADP-ribosylglycohydrolase</fullName>
    </recommendedName>
</protein>
<feature type="binding site" evidence="1">
    <location>
        <position position="82"/>
    </location>
    <ligand>
        <name>Mg(2+)</name>
        <dbReference type="ChEBI" id="CHEBI:18420"/>
        <label>1</label>
    </ligand>
</feature>
<comment type="cofactor">
    <cofactor evidence="1">
        <name>Mg(2+)</name>
        <dbReference type="ChEBI" id="CHEBI:18420"/>
    </cofactor>
    <text evidence="1">Binds 2 magnesium ions per subunit.</text>
</comment>
<feature type="binding site" evidence="1">
    <location>
        <position position="84"/>
    </location>
    <ligand>
        <name>Mg(2+)</name>
        <dbReference type="ChEBI" id="CHEBI:18420"/>
        <label>1</label>
    </ligand>
</feature>
<evidence type="ECO:0000256" key="2">
    <source>
        <dbReference type="SAM" id="MobiDB-lite"/>
    </source>
</evidence>
<dbReference type="Gene3D" id="2.60.120.560">
    <property type="entry name" value="Exo-inulinase, domain 1"/>
    <property type="match status" value="1"/>
</dbReference>
<feature type="binding site" evidence="1">
    <location>
        <position position="308"/>
    </location>
    <ligand>
        <name>Mg(2+)</name>
        <dbReference type="ChEBI" id="CHEBI:18420"/>
        <label>1</label>
    </ligand>
</feature>
<feature type="compositionally biased region" description="Polar residues" evidence="2">
    <location>
        <begin position="1"/>
        <end position="13"/>
    </location>
</feature>
<reference evidence="3 4" key="1">
    <citation type="submission" date="2020-04" db="EMBL/GenBank/DDBJ databases">
        <authorList>
            <person name="De Canck E."/>
        </authorList>
    </citation>
    <scope>NUCLEOTIDE SEQUENCE [LARGE SCALE GENOMIC DNA]</scope>
    <source>
        <strain evidence="3 4">LMG 28138</strain>
    </source>
</reference>
<organism evidence="3 4">
    <name type="scientific">Pararobbsia alpina</name>
    <dbReference type="NCBI Taxonomy" id="621374"/>
    <lineage>
        <taxon>Bacteria</taxon>
        <taxon>Pseudomonadati</taxon>
        <taxon>Pseudomonadota</taxon>
        <taxon>Betaproteobacteria</taxon>
        <taxon>Burkholderiales</taxon>
        <taxon>Burkholderiaceae</taxon>
        <taxon>Pararobbsia</taxon>
    </lineage>
</organism>
<keyword evidence="1" id="KW-0479">Metal-binding</keyword>
<accession>A0A6S7CNF1</accession>